<accession>A0A941D5M8</accession>
<protein>
    <submittedName>
        <fullName evidence="1">Nitroreductase family deazaflavin-dependent oxidoreductase</fullName>
    </submittedName>
</protein>
<dbReference type="InterPro" id="IPR012349">
    <property type="entry name" value="Split_barrel_FMN-bd"/>
</dbReference>
<proteinExistence type="predicted"/>
<dbReference type="RefSeq" id="WP_211601736.1">
    <property type="nucleotide sequence ID" value="NZ_JAGSNF010000004.1"/>
</dbReference>
<dbReference type="Proteomes" id="UP000677016">
    <property type="component" value="Unassembled WGS sequence"/>
</dbReference>
<dbReference type="AlphaFoldDB" id="A0A941D5M8"/>
<evidence type="ECO:0000313" key="2">
    <source>
        <dbReference type="Proteomes" id="UP000677016"/>
    </source>
</evidence>
<dbReference type="Pfam" id="PF04075">
    <property type="entry name" value="F420H2_quin_red"/>
    <property type="match status" value="1"/>
</dbReference>
<dbReference type="EMBL" id="JAGSNF010000004">
    <property type="protein sequence ID" value="MBR7742574.1"/>
    <property type="molecule type" value="Genomic_DNA"/>
</dbReference>
<keyword evidence="2" id="KW-1185">Reference proteome</keyword>
<dbReference type="GO" id="GO:0016491">
    <property type="term" value="F:oxidoreductase activity"/>
    <property type="evidence" value="ECO:0007669"/>
    <property type="project" value="InterPro"/>
</dbReference>
<gene>
    <name evidence="1" type="ORF">KC207_04650</name>
</gene>
<sequence length="150" mass="16687">MATTRYVRPAAMDRRFNAAVRRLTEAGVSLAGSRVLTVVGRRSGVPRSTPVNLLDLDGQRYLVSPRGETEWVRNVRAADGAAELRVGRRVERVRLTEVETSSRPPVLRVYLRRWGWEVGRFVDGLTKDASDADLAVAAPGFPVFRVSPRD</sequence>
<dbReference type="Gene3D" id="2.30.110.10">
    <property type="entry name" value="Electron Transport, Fmn-binding Protein, Chain A"/>
    <property type="match status" value="1"/>
</dbReference>
<reference evidence="1" key="1">
    <citation type="submission" date="2021-04" db="EMBL/GenBank/DDBJ databases">
        <title>Phycicoccus avicenniae sp. nov., a novel endophytic actinomycetes isolated from branch of Avicennia mariana.</title>
        <authorList>
            <person name="Tuo L."/>
        </authorList>
    </citation>
    <scope>NUCLEOTIDE SEQUENCE</scope>
    <source>
        <strain evidence="1">BSK3Z-2</strain>
    </source>
</reference>
<name>A0A941D5M8_9MICO</name>
<dbReference type="InterPro" id="IPR004378">
    <property type="entry name" value="F420H2_quin_Rdtase"/>
</dbReference>
<organism evidence="1 2">
    <name type="scientific">Phycicoccus avicenniae</name>
    <dbReference type="NCBI Taxonomy" id="2828860"/>
    <lineage>
        <taxon>Bacteria</taxon>
        <taxon>Bacillati</taxon>
        <taxon>Actinomycetota</taxon>
        <taxon>Actinomycetes</taxon>
        <taxon>Micrococcales</taxon>
        <taxon>Intrasporangiaceae</taxon>
        <taxon>Phycicoccus</taxon>
    </lineage>
</organism>
<comment type="caution">
    <text evidence="1">The sequence shown here is derived from an EMBL/GenBank/DDBJ whole genome shotgun (WGS) entry which is preliminary data.</text>
</comment>
<evidence type="ECO:0000313" key="1">
    <source>
        <dbReference type="EMBL" id="MBR7742574.1"/>
    </source>
</evidence>